<evidence type="ECO:0000313" key="4">
    <source>
        <dbReference type="EMBL" id="SFL99639.1"/>
    </source>
</evidence>
<dbReference type="Gene3D" id="3.10.450.50">
    <property type="match status" value="1"/>
</dbReference>
<protein>
    <recommendedName>
        <fullName evidence="2">UPF0225 protein SAMN04487963_0924</fullName>
    </recommendedName>
</protein>
<dbReference type="HAMAP" id="MF_00612">
    <property type="entry name" value="UPF0225"/>
    <property type="match status" value="1"/>
</dbReference>
<dbReference type="STRING" id="488535.SAMN04487963_0924"/>
<dbReference type="AlphaFoldDB" id="A0A1I4M8W3"/>
<dbReference type="Proteomes" id="UP000198519">
    <property type="component" value="Unassembled WGS sequence"/>
</dbReference>
<dbReference type="InterPro" id="IPR032710">
    <property type="entry name" value="NTF2-like_dom_sf"/>
</dbReference>
<evidence type="ECO:0000259" key="3">
    <source>
        <dbReference type="Pfam" id="PF17775"/>
    </source>
</evidence>
<evidence type="ECO:0000256" key="1">
    <source>
        <dbReference type="ARBA" id="ARBA00010839"/>
    </source>
</evidence>
<proteinExistence type="inferred from homology"/>
<feature type="domain" description="YchJ-like middle NTF2-like" evidence="3">
    <location>
        <begin position="35"/>
        <end position="134"/>
    </location>
</feature>
<dbReference type="InterPro" id="IPR023006">
    <property type="entry name" value="YchJ-like"/>
</dbReference>
<dbReference type="PANTHER" id="PTHR33747">
    <property type="entry name" value="UPF0225 PROTEIN SCO1677"/>
    <property type="match status" value="1"/>
</dbReference>
<dbReference type="SUPFAM" id="SSF103642">
    <property type="entry name" value="Sec-C motif"/>
    <property type="match status" value="1"/>
</dbReference>
<sequence>MSCPPIDPSQPCPCGSERLYRACCQPWHQGQPAPTPEALMRSRYTAFVVGLADYLRETWHPATRPAELALDDSPEWVSLQVLSANEGDNRGRNTESDKGQVHFRAIYRTGSGFGYLEENSDFAREQGRWFYVAGDTREGTLKPGRNEPCPCGSGKKYKACCC</sequence>
<dbReference type="Pfam" id="PF02810">
    <property type="entry name" value="SEC-C"/>
    <property type="match status" value="2"/>
</dbReference>
<dbReference type="OrthoDB" id="21421at2"/>
<dbReference type="InterPro" id="IPR048469">
    <property type="entry name" value="YchJ-like_M"/>
</dbReference>
<dbReference type="RefSeq" id="WP_092020682.1">
    <property type="nucleotide sequence ID" value="NZ_FOUE01000001.1"/>
</dbReference>
<dbReference type="InterPro" id="IPR004027">
    <property type="entry name" value="SEC_C_motif"/>
</dbReference>
<gene>
    <name evidence="4" type="ORF">SAMN04487963_0924</name>
</gene>
<name>A0A1I4M8W3_9GAMM</name>
<reference evidence="5" key="1">
    <citation type="submission" date="2016-10" db="EMBL/GenBank/DDBJ databases">
        <authorList>
            <person name="Varghese N."/>
            <person name="Submissions S."/>
        </authorList>
    </citation>
    <scope>NUCLEOTIDE SEQUENCE [LARGE SCALE GENOMIC DNA]</scope>
    <source>
        <strain evidence="5">CGMCC 1.7061</strain>
    </source>
</reference>
<dbReference type="PANTHER" id="PTHR33747:SF1">
    <property type="entry name" value="ADENYLATE CYCLASE-ASSOCIATED CAP C-TERMINAL DOMAIN-CONTAINING PROTEIN"/>
    <property type="match status" value="1"/>
</dbReference>
<keyword evidence="5" id="KW-1185">Reference proteome</keyword>
<dbReference type="SUPFAM" id="SSF54427">
    <property type="entry name" value="NTF2-like"/>
    <property type="match status" value="1"/>
</dbReference>
<dbReference type="EMBL" id="FOUE01000001">
    <property type="protein sequence ID" value="SFL99639.1"/>
    <property type="molecule type" value="Genomic_DNA"/>
</dbReference>
<evidence type="ECO:0000313" key="5">
    <source>
        <dbReference type="Proteomes" id="UP000198519"/>
    </source>
</evidence>
<organism evidence="4 5">
    <name type="scientific">Marinobacter zhejiangensis</name>
    <dbReference type="NCBI Taxonomy" id="488535"/>
    <lineage>
        <taxon>Bacteria</taxon>
        <taxon>Pseudomonadati</taxon>
        <taxon>Pseudomonadota</taxon>
        <taxon>Gammaproteobacteria</taxon>
        <taxon>Pseudomonadales</taxon>
        <taxon>Marinobacteraceae</taxon>
        <taxon>Marinobacter</taxon>
    </lineage>
</organism>
<accession>A0A1I4M8W3</accession>
<comment type="similarity">
    <text evidence="1 2">Belongs to the UPF0225 family.</text>
</comment>
<dbReference type="Pfam" id="PF17775">
    <property type="entry name" value="YchJ_M-like"/>
    <property type="match status" value="1"/>
</dbReference>
<evidence type="ECO:0000256" key="2">
    <source>
        <dbReference type="HAMAP-Rule" id="MF_00612"/>
    </source>
</evidence>